<evidence type="ECO:0000259" key="10">
    <source>
        <dbReference type="PROSITE" id="PS50893"/>
    </source>
</evidence>
<dbReference type="GO" id="GO:0140359">
    <property type="term" value="F:ABC-type transporter activity"/>
    <property type="evidence" value="ECO:0007669"/>
    <property type="project" value="InterPro"/>
</dbReference>
<dbReference type="InterPro" id="IPR027417">
    <property type="entry name" value="P-loop_NTPase"/>
</dbReference>
<organism evidence="11 12">
    <name type="scientific">Desmophyllum pertusum</name>
    <dbReference type="NCBI Taxonomy" id="174260"/>
    <lineage>
        <taxon>Eukaryota</taxon>
        <taxon>Metazoa</taxon>
        <taxon>Cnidaria</taxon>
        <taxon>Anthozoa</taxon>
        <taxon>Hexacorallia</taxon>
        <taxon>Scleractinia</taxon>
        <taxon>Caryophylliina</taxon>
        <taxon>Caryophylliidae</taxon>
        <taxon>Desmophyllum</taxon>
    </lineage>
</organism>
<dbReference type="PANTHER" id="PTHR48041">
    <property type="entry name" value="ABC TRANSPORTER G FAMILY MEMBER 28"/>
    <property type="match status" value="1"/>
</dbReference>
<keyword evidence="8 9" id="KW-0472">Membrane</keyword>
<evidence type="ECO:0000313" key="12">
    <source>
        <dbReference type="Proteomes" id="UP001163046"/>
    </source>
</evidence>
<comment type="similarity">
    <text evidence="2">Belongs to the ABC transporter superfamily. ABCG family. Eye pigment precursor importer (TC 3.A.1.204) subfamily.</text>
</comment>
<evidence type="ECO:0000256" key="9">
    <source>
        <dbReference type="SAM" id="Phobius"/>
    </source>
</evidence>
<dbReference type="InterPro" id="IPR043926">
    <property type="entry name" value="ABCG_dom"/>
</dbReference>
<dbReference type="OrthoDB" id="66620at2759"/>
<dbReference type="Pfam" id="PF19055">
    <property type="entry name" value="ABC2_membrane_7"/>
    <property type="match status" value="2"/>
</dbReference>
<dbReference type="InterPro" id="IPR050352">
    <property type="entry name" value="ABCG_transporters"/>
</dbReference>
<dbReference type="Pfam" id="PF00005">
    <property type="entry name" value="ABC_tran"/>
    <property type="match status" value="2"/>
</dbReference>
<evidence type="ECO:0000256" key="7">
    <source>
        <dbReference type="ARBA" id="ARBA00022989"/>
    </source>
</evidence>
<keyword evidence="6" id="KW-0067">ATP-binding</keyword>
<evidence type="ECO:0000313" key="11">
    <source>
        <dbReference type="EMBL" id="KAJ7380832.1"/>
    </source>
</evidence>
<dbReference type="InterPro" id="IPR017871">
    <property type="entry name" value="ABC_transporter-like_CS"/>
</dbReference>
<dbReference type="GO" id="GO:0016020">
    <property type="term" value="C:membrane"/>
    <property type="evidence" value="ECO:0007669"/>
    <property type="project" value="UniProtKB-SubCell"/>
</dbReference>
<evidence type="ECO:0000256" key="4">
    <source>
        <dbReference type="ARBA" id="ARBA00022692"/>
    </source>
</evidence>
<evidence type="ECO:0000256" key="8">
    <source>
        <dbReference type="ARBA" id="ARBA00023136"/>
    </source>
</evidence>
<dbReference type="PANTHER" id="PTHR48041:SF91">
    <property type="entry name" value="ABC TRANSPORTER G FAMILY MEMBER 28"/>
    <property type="match status" value="1"/>
</dbReference>
<comment type="subcellular location">
    <subcellularLocation>
        <location evidence="1">Membrane</location>
        <topology evidence="1">Multi-pass membrane protein</topology>
    </subcellularLocation>
</comment>
<dbReference type="SUPFAM" id="SSF52540">
    <property type="entry name" value="P-loop containing nucleoside triphosphate hydrolases"/>
    <property type="match status" value="1"/>
</dbReference>
<dbReference type="GO" id="GO:0005524">
    <property type="term" value="F:ATP binding"/>
    <property type="evidence" value="ECO:0007669"/>
    <property type="project" value="UniProtKB-KW"/>
</dbReference>
<feature type="transmembrane region" description="Helical" evidence="9">
    <location>
        <begin position="233"/>
        <end position="253"/>
    </location>
</feature>
<accession>A0A9X0CYQ4</accession>
<sequence length="399" mass="44969">MKNDSFIWYSDVFERRKSTFRIREKFKQMVTWLSMVERYREDAKPKTQTITIRFENLSLVLKKTKKKVLQGVTGRLLPGEVTAVMGPSGSGKTTLLNTLSGKAYYGEDVMHRTLTVKEVLIYQANLRLPSTISQEEKRRRVNEESRGISGGQRKRVNIGMELVTDPTLLFLDEPTRSARQGDAQFLDSIPDFPSSGDSFTVSPVAFSPSRSVSGATCWGYPGALRKEAPLEEFFTLVTLSSLAIGLTAMLSALRCFGSNRTTFWRESASGINRVSYFVAVNVAQIPIILITPMVYLSLLYPLVAPRSSSPTLCKMAGYNVIGPIMYNLSYCRWYLEALFEKEAIRYPDVLAPYVHRLSTRNGYTLDHYSTCVAVLFGMGFAYRGLALLFMLFTNRGKQQ</sequence>
<feature type="transmembrane region" description="Helical" evidence="9">
    <location>
        <begin position="274"/>
        <end position="300"/>
    </location>
</feature>
<dbReference type="EMBL" id="MU826352">
    <property type="protein sequence ID" value="KAJ7380832.1"/>
    <property type="molecule type" value="Genomic_DNA"/>
</dbReference>
<evidence type="ECO:0000256" key="6">
    <source>
        <dbReference type="ARBA" id="ARBA00022840"/>
    </source>
</evidence>
<dbReference type="InterPro" id="IPR003439">
    <property type="entry name" value="ABC_transporter-like_ATP-bd"/>
</dbReference>
<dbReference type="GO" id="GO:0016887">
    <property type="term" value="F:ATP hydrolysis activity"/>
    <property type="evidence" value="ECO:0007669"/>
    <property type="project" value="InterPro"/>
</dbReference>
<dbReference type="PROSITE" id="PS50893">
    <property type="entry name" value="ABC_TRANSPORTER_2"/>
    <property type="match status" value="1"/>
</dbReference>
<name>A0A9X0CYQ4_9CNID</name>
<evidence type="ECO:0000256" key="3">
    <source>
        <dbReference type="ARBA" id="ARBA00022448"/>
    </source>
</evidence>
<dbReference type="AlphaFoldDB" id="A0A9X0CYQ4"/>
<keyword evidence="12" id="KW-1185">Reference proteome</keyword>
<keyword evidence="5" id="KW-0547">Nucleotide-binding</keyword>
<dbReference type="Proteomes" id="UP001163046">
    <property type="component" value="Unassembled WGS sequence"/>
</dbReference>
<evidence type="ECO:0000256" key="2">
    <source>
        <dbReference type="ARBA" id="ARBA00005814"/>
    </source>
</evidence>
<dbReference type="InterPro" id="IPR003593">
    <property type="entry name" value="AAA+_ATPase"/>
</dbReference>
<comment type="caution">
    <text evidence="11">The sequence shown here is derived from an EMBL/GenBank/DDBJ whole genome shotgun (WGS) entry which is preliminary data.</text>
</comment>
<evidence type="ECO:0000256" key="5">
    <source>
        <dbReference type="ARBA" id="ARBA00022741"/>
    </source>
</evidence>
<feature type="transmembrane region" description="Helical" evidence="9">
    <location>
        <begin position="367"/>
        <end position="392"/>
    </location>
</feature>
<dbReference type="PROSITE" id="PS00211">
    <property type="entry name" value="ABC_TRANSPORTER_1"/>
    <property type="match status" value="1"/>
</dbReference>
<gene>
    <name evidence="11" type="ORF">OS493_007222</name>
</gene>
<dbReference type="SMART" id="SM00382">
    <property type="entry name" value="AAA"/>
    <property type="match status" value="1"/>
</dbReference>
<dbReference type="Gene3D" id="3.40.50.300">
    <property type="entry name" value="P-loop containing nucleotide triphosphate hydrolases"/>
    <property type="match status" value="2"/>
</dbReference>
<feature type="domain" description="ABC transporter" evidence="10">
    <location>
        <begin position="52"/>
        <end position="246"/>
    </location>
</feature>
<keyword evidence="4 9" id="KW-0812">Transmembrane</keyword>
<evidence type="ECO:0000256" key="1">
    <source>
        <dbReference type="ARBA" id="ARBA00004141"/>
    </source>
</evidence>
<protein>
    <recommendedName>
        <fullName evidence="10">ABC transporter domain-containing protein</fullName>
    </recommendedName>
</protein>
<reference evidence="11" key="1">
    <citation type="submission" date="2023-01" db="EMBL/GenBank/DDBJ databases">
        <title>Genome assembly of the deep-sea coral Lophelia pertusa.</title>
        <authorList>
            <person name="Herrera S."/>
            <person name="Cordes E."/>
        </authorList>
    </citation>
    <scope>NUCLEOTIDE SEQUENCE</scope>
    <source>
        <strain evidence="11">USNM1676648</strain>
        <tissue evidence="11">Polyp</tissue>
    </source>
</reference>
<keyword evidence="7 9" id="KW-1133">Transmembrane helix</keyword>
<proteinExistence type="inferred from homology"/>
<keyword evidence="3" id="KW-0813">Transport</keyword>